<comment type="caution">
    <text evidence="1">The sequence shown here is derived from an EMBL/GenBank/DDBJ whole genome shotgun (WGS) entry which is preliminary data.</text>
</comment>
<reference evidence="1" key="2">
    <citation type="submission" date="2023-02" db="EMBL/GenBank/DDBJ databases">
        <authorList>
            <consortium name="DOE Joint Genome Institute"/>
            <person name="Mondo S.J."/>
            <person name="Chang Y."/>
            <person name="Wang Y."/>
            <person name="Ahrendt S."/>
            <person name="Andreopoulos W."/>
            <person name="Barry K."/>
            <person name="Beard J."/>
            <person name="Benny G.L."/>
            <person name="Blankenship S."/>
            <person name="Bonito G."/>
            <person name="Cuomo C."/>
            <person name="Desiro A."/>
            <person name="Gervers K.A."/>
            <person name="Hundley H."/>
            <person name="Kuo A."/>
            <person name="LaButti K."/>
            <person name="Lang B.F."/>
            <person name="Lipzen A."/>
            <person name="O'Donnell K."/>
            <person name="Pangilinan J."/>
            <person name="Reynolds N."/>
            <person name="Sandor L."/>
            <person name="Smith M.W."/>
            <person name="Tsang A."/>
            <person name="Grigoriev I.V."/>
            <person name="Stajich J.E."/>
            <person name="Spatafora J.W."/>
        </authorList>
    </citation>
    <scope>NUCLEOTIDE SEQUENCE</scope>
    <source>
        <strain evidence="1">RSA 2281</strain>
    </source>
</reference>
<accession>A0AAD5K8I6</accession>
<organism evidence="1 2">
    <name type="scientific">Phascolomyces articulosus</name>
    <dbReference type="NCBI Taxonomy" id="60185"/>
    <lineage>
        <taxon>Eukaryota</taxon>
        <taxon>Fungi</taxon>
        <taxon>Fungi incertae sedis</taxon>
        <taxon>Mucoromycota</taxon>
        <taxon>Mucoromycotina</taxon>
        <taxon>Mucoromycetes</taxon>
        <taxon>Mucorales</taxon>
        <taxon>Lichtheimiaceae</taxon>
        <taxon>Phascolomyces</taxon>
    </lineage>
</organism>
<dbReference type="AlphaFoldDB" id="A0AAD5K8I6"/>
<dbReference type="Proteomes" id="UP001209540">
    <property type="component" value="Unassembled WGS sequence"/>
</dbReference>
<protein>
    <submittedName>
        <fullName evidence="1">Uncharacterized protein</fullName>
    </submittedName>
</protein>
<sequence>MSDLEDKFIDNSLDFIAKNTTHGENIENKWKILYRDAYATRLNILIKHDHKLPNWGVVTLRAFALATVGSSAHPIVDSHYKKKVAILTEKRPFQLGEPHFFAVSSIVESSSTSLTVEIIAEDKAAISDVLDPLDKKRFWKITLNQQDQQQDVNGDSCQQSQDILNIDQELIDFAKQYNTVFKPSMLESDLFYEINSEIYGFRLYFCILLRIFEYSILLRLVRFDSLEELDRTVENPTNGSEGSIKYNSDAINNKRAISVIDLAMRRKIDTIYYGNRRKVRNEGWIVYKLSILVMDFTRRICADQNF</sequence>
<proteinExistence type="predicted"/>
<reference evidence="1" key="1">
    <citation type="journal article" date="2022" name="IScience">
        <title>Evolution of zygomycete secretomes and the origins of terrestrial fungal ecologies.</title>
        <authorList>
            <person name="Chang Y."/>
            <person name="Wang Y."/>
            <person name="Mondo S."/>
            <person name="Ahrendt S."/>
            <person name="Andreopoulos W."/>
            <person name="Barry K."/>
            <person name="Beard J."/>
            <person name="Benny G.L."/>
            <person name="Blankenship S."/>
            <person name="Bonito G."/>
            <person name="Cuomo C."/>
            <person name="Desiro A."/>
            <person name="Gervers K.A."/>
            <person name="Hundley H."/>
            <person name="Kuo A."/>
            <person name="LaButti K."/>
            <person name="Lang B.F."/>
            <person name="Lipzen A."/>
            <person name="O'Donnell K."/>
            <person name="Pangilinan J."/>
            <person name="Reynolds N."/>
            <person name="Sandor L."/>
            <person name="Smith M.E."/>
            <person name="Tsang A."/>
            <person name="Grigoriev I.V."/>
            <person name="Stajich J.E."/>
            <person name="Spatafora J.W."/>
        </authorList>
    </citation>
    <scope>NUCLEOTIDE SEQUENCE</scope>
    <source>
        <strain evidence="1">RSA 2281</strain>
    </source>
</reference>
<keyword evidence="2" id="KW-1185">Reference proteome</keyword>
<dbReference type="EMBL" id="JAIXMP010000004">
    <property type="protein sequence ID" value="KAI9274320.1"/>
    <property type="molecule type" value="Genomic_DNA"/>
</dbReference>
<evidence type="ECO:0000313" key="1">
    <source>
        <dbReference type="EMBL" id="KAI9274320.1"/>
    </source>
</evidence>
<evidence type="ECO:0000313" key="2">
    <source>
        <dbReference type="Proteomes" id="UP001209540"/>
    </source>
</evidence>
<name>A0AAD5K8I6_9FUNG</name>
<gene>
    <name evidence="1" type="ORF">BDA99DRAFT_532969</name>
</gene>